<protein>
    <submittedName>
        <fullName evidence="1">Uncharacterized protein</fullName>
    </submittedName>
</protein>
<gene>
    <name evidence="1" type="ORF">LCGC14_2776100</name>
</gene>
<feature type="non-terminal residue" evidence="1">
    <location>
        <position position="1"/>
    </location>
</feature>
<sequence>IGVGGSPPSDEQAIAYIPQGHSAGEIWMFRQYNNAGTFTTESKGINTASGDHGSYRSKLMVNVQDDTLGPILVKLEDNNASGSTGLVAEARKPGTWTEQLGWGGDEWMGDSQPSSLVSGIEYVDPNTDARVAWATSRGELFAREGGEIPALWRSVLLPELKAFASERTGKVLAIFNTSLYLTLAGGLLERLTGGNTLTDVGPNKGVGLPPDRLGEIEGLATYPGKLFVATTPTPDTSGFSTITQLTGLDNHDPIYESGWARRIVDIAIQRIPSAVNLVGANSRLWFQEGDSLMWIDLPNQGENPLTDPNYQFAVEGYVTGSRIYANLDDRLKVYSSLKVVSDGLDNATGTGMPDATSWVVPEYQVDLDSEGSVFTAAYGGQIDVSPSQEIFLTNYDNDQVAPVRGRYLKMRLRLN</sequence>
<dbReference type="AlphaFoldDB" id="A0A0F8YUK5"/>
<dbReference type="EMBL" id="LAZR01051442">
    <property type="protein sequence ID" value="KKK85158.1"/>
    <property type="molecule type" value="Genomic_DNA"/>
</dbReference>
<accession>A0A0F8YUK5</accession>
<reference evidence="1" key="1">
    <citation type="journal article" date="2015" name="Nature">
        <title>Complex archaea that bridge the gap between prokaryotes and eukaryotes.</title>
        <authorList>
            <person name="Spang A."/>
            <person name="Saw J.H."/>
            <person name="Jorgensen S.L."/>
            <person name="Zaremba-Niedzwiedzka K."/>
            <person name="Martijn J."/>
            <person name="Lind A.E."/>
            <person name="van Eijk R."/>
            <person name="Schleper C."/>
            <person name="Guy L."/>
            <person name="Ettema T.J."/>
        </authorList>
    </citation>
    <scope>NUCLEOTIDE SEQUENCE</scope>
</reference>
<comment type="caution">
    <text evidence="1">The sequence shown here is derived from an EMBL/GenBank/DDBJ whole genome shotgun (WGS) entry which is preliminary data.</text>
</comment>
<proteinExistence type="predicted"/>
<evidence type="ECO:0000313" key="1">
    <source>
        <dbReference type="EMBL" id="KKK85158.1"/>
    </source>
</evidence>
<name>A0A0F8YUK5_9ZZZZ</name>
<organism evidence="1">
    <name type="scientific">marine sediment metagenome</name>
    <dbReference type="NCBI Taxonomy" id="412755"/>
    <lineage>
        <taxon>unclassified sequences</taxon>
        <taxon>metagenomes</taxon>
        <taxon>ecological metagenomes</taxon>
    </lineage>
</organism>
<feature type="non-terminal residue" evidence="1">
    <location>
        <position position="415"/>
    </location>
</feature>